<dbReference type="OMA" id="IARCARW"/>
<dbReference type="InterPro" id="IPR003864">
    <property type="entry name" value="CSC1/OSCA1-like_7TM"/>
</dbReference>
<feature type="region of interest" description="Disordered" evidence="7">
    <location>
        <begin position="522"/>
        <end position="541"/>
    </location>
</feature>
<gene>
    <name evidence="11" type="ORF">CBR_g6408</name>
</gene>
<keyword evidence="12" id="KW-1185">Reference proteome</keyword>
<dbReference type="OrthoDB" id="1689567at2759"/>
<dbReference type="Proteomes" id="UP000265515">
    <property type="component" value="Unassembled WGS sequence"/>
</dbReference>
<dbReference type="GO" id="GO:0005227">
    <property type="term" value="F:calcium-activated cation channel activity"/>
    <property type="evidence" value="ECO:0007669"/>
    <property type="project" value="InterPro"/>
</dbReference>
<keyword evidence="5 8" id="KW-1133">Transmembrane helix</keyword>
<comment type="subcellular location">
    <subcellularLocation>
        <location evidence="1">Membrane</location>
        <topology evidence="1">Multi-pass membrane protein</topology>
    </subcellularLocation>
</comment>
<dbReference type="PANTHER" id="PTHR13018">
    <property type="entry name" value="PROBABLE MEMBRANE PROTEIN DUF221-RELATED"/>
    <property type="match status" value="1"/>
</dbReference>
<feature type="compositionally biased region" description="Low complexity" evidence="7">
    <location>
        <begin position="831"/>
        <end position="841"/>
    </location>
</feature>
<dbReference type="GO" id="GO:0005886">
    <property type="term" value="C:plasma membrane"/>
    <property type="evidence" value="ECO:0007669"/>
    <property type="project" value="TreeGrafter"/>
</dbReference>
<evidence type="ECO:0000256" key="4">
    <source>
        <dbReference type="ARBA" id="ARBA00022692"/>
    </source>
</evidence>
<accession>A0A388KJQ4</accession>
<evidence type="ECO:0000256" key="5">
    <source>
        <dbReference type="ARBA" id="ARBA00022989"/>
    </source>
</evidence>
<dbReference type="InterPro" id="IPR045122">
    <property type="entry name" value="Csc1-like"/>
</dbReference>
<dbReference type="InterPro" id="IPR032880">
    <property type="entry name" value="CSC1/OSCA1-like_N"/>
</dbReference>
<dbReference type="AlphaFoldDB" id="A0A388KJQ4"/>
<feature type="transmembrane region" description="Helical" evidence="8">
    <location>
        <begin position="96"/>
        <end position="116"/>
    </location>
</feature>
<feature type="transmembrane region" description="Helical" evidence="8">
    <location>
        <begin position="667"/>
        <end position="689"/>
    </location>
</feature>
<comment type="similarity">
    <text evidence="2">Belongs to the CSC1 (TC 1.A.17) family.</text>
</comment>
<dbReference type="Pfam" id="PF02714">
    <property type="entry name" value="RSN1_7TM"/>
    <property type="match status" value="1"/>
</dbReference>
<evidence type="ECO:0000259" key="10">
    <source>
        <dbReference type="Pfam" id="PF13967"/>
    </source>
</evidence>
<feature type="compositionally biased region" description="Basic and acidic residues" evidence="7">
    <location>
        <begin position="471"/>
        <end position="481"/>
    </location>
</feature>
<feature type="transmembrane region" description="Helical" evidence="8">
    <location>
        <begin position="20"/>
        <end position="39"/>
    </location>
</feature>
<evidence type="ECO:0000256" key="7">
    <source>
        <dbReference type="SAM" id="MobiDB-lite"/>
    </source>
</evidence>
<feature type="domain" description="CSC1/OSCA1-like N-terminal transmembrane" evidence="10">
    <location>
        <begin position="24"/>
        <end position="184"/>
    </location>
</feature>
<dbReference type="STRING" id="69332.A0A388KJQ4"/>
<proteinExistence type="inferred from homology"/>
<evidence type="ECO:0000256" key="2">
    <source>
        <dbReference type="ARBA" id="ARBA00007779"/>
    </source>
</evidence>
<feature type="transmembrane region" description="Helical" evidence="8">
    <location>
        <begin position="618"/>
        <end position="640"/>
    </location>
</feature>
<evidence type="ECO:0008006" key="13">
    <source>
        <dbReference type="Google" id="ProtNLM"/>
    </source>
</evidence>
<sequence length="1170" mass="126138">MFSSDAPVTYGGGGSLQFLFPFSVLGGVACILLFLFVKLKSDFGFLYRRPDQTAPRGIASLVRRLVAIWRLSDSDVARQCGADACDYLMLQRYTCIAFLLASVPGILLVLPVNLYLGVDSSGEGGGGGGGGGSDGGGGHDPAARFGLDGFARTTAFYLRRDSWLLWMHVVFTYLMCAIAHLLFVKLESFLSLTRIRERDASDAISAFTMMIRGVPRVLSSDPRPLVEYLERLYPGKVYAVCVPENLSLYLEVVRELKRARADLERALTYALHVEDGSDEKYHLVERDGNAAGGSDYDYVLMEDDGGEGMARLLVGEEEEEEGCYYGSDEDEDGGGAYSLEVRSSSAGGRNLRGSFTRDVYGGLEVVGHRARPRRSWWAAKWCWCDASVVDGVIDDGEGVSAGVGLTLRKCCFCSWRQSMRRWRKWWRRKVGYLCGLWGVWDEVRWFQSVVADLEAQVGKFGQGAGVHFQRRREQDFSRRQAGDGVGGGTASRRPGGLERVVAAAPGAVVGAAAARHQYRQAFGASSSSRSQRQTLLPPPQRARRVREVDAQLGSGIAFVVFKDAFTATRAVQDLKWSRRSAPELHTSKWKVERAPAPGGVEWGHVGAGAVGNMIRRTLVNLGVLAVLMFWSSPLAMVMGINSATARLRPDAVEHFHKWLDWARGSTWLSGMMLQVGPNLLIFVAMYVVIPTIIARCARWERHLTVSGEQRAVLVKTVGFFLVNLLILKSLVETTLEGAIAHMSSCYLDPEAGCSGVSKYLKNGWAVTSAANALSFVLAAALLGVSFDLLAPVPFLRRWYSTYRRIWTGGSPSPGPNSARNASPSYYPPDHQPSSSSSPPILSQAAGALSSLSQDGTFADGIPGVLLPLSYPYDVEAHAEDAAAGEAGEAENAELVEGADAGPRRAAATTVAANKPPVRGPETGLDDVLNLVDESRTHCPVVYDGRDTTPGEATASLLAAAVQGTSTAAGGGGGIPMLQASPVPPRAAVFDIPQYHAFNLTVFAMALSYSTLSPLVIPAGATYFGYRYLADKYNLLMKVVVPYSSSVILPEWGMSSYAAWSGSSPLSSSDRRLMSTVLRVMRVCLCGYLLVMALFFVFKGDVSGYQACAVLVLLAVAFAGYGVGSLFDIPLEARGFDGFLAQQLGTVDQLVFGSGVGYDVSVGGLRGSSTR</sequence>
<evidence type="ECO:0000256" key="1">
    <source>
        <dbReference type="ARBA" id="ARBA00004141"/>
    </source>
</evidence>
<organism evidence="11 12">
    <name type="scientific">Chara braunii</name>
    <name type="common">Braun's stonewort</name>
    <dbReference type="NCBI Taxonomy" id="69332"/>
    <lineage>
        <taxon>Eukaryota</taxon>
        <taxon>Viridiplantae</taxon>
        <taxon>Streptophyta</taxon>
        <taxon>Charophyceae</taxon>
        <taxon>Charales</taxon>
        <taxon>Characeae</taxon>
        <taxon>Chara</taxon>
    </lineage>
</organism>
<feature type="region of interest" description="Disordered" evidence="7">
    <location>
        <begin position="471"/>
        <end position="494"/>
    </location>
</feature>
<keyword evidence="4 8" id="KW-0812">Transmembrane</keyword>
<comment type="caution">
    <text evidence="11">The sequence shown here is derived from an EMBL/GenBank/DDBJ whole genome shotgun (WGS) entry which is preliminary data.</text>
</comment>
<evidence type="ECO:0000256" key="8">
    <source>
        <dbReference type="SAM" id="Phobius"/>
    </source>
</evidence>
<dbReference type="Gramene" id="GBG70281">
    <property type="protein sequence ID" value="GBG70281"/>
    <property type="gene ID" value="CBR_g6408"/>
</dbReference>
<reference evidence="11 12" key="1">
    <citation type="journal article" date="2018" name="Cell">
        <title>The Chara Genome: Secondary Complexity and Implications for Plant Terrestrialization.</title>
        <authorList>
            <person name="Nishiyama T."/>
            <person name="Sakayama H."/>
            <person name="Vries J.D."/>
            <person name="Buschmann H."/>
            <person name="Saint-Marcoux D."/>
            <person name="Ullrich K.K."/>
            <person name="Haas F.B."/>
            <person name="Vanderstraeten L."/>
            <person name="Becker D."/>
            <person name="Lang D."/>
            <person name="Vosolsobe S."/>
            <person name="Rombauts S."/>
            <person name="Wilhelmsson P.K.I."/>
            <person name="Janitza P."/>
            <person name="Kern R."/>
            <person name="Heyl A."/>
            <person name="Rumpler F."/>
            <person name="Villalobos L.I.A.C."/>
            <person name="Clay J.M."/>
            <person name="Skokan R."/>
            <person name="Toyoda A."/>
            <person name="Suzuki Y."/>
            <person name="Kagoshima H."/>
            <person name="Schijlen E."/>
            <person name="Tajeshwar N."/>
            <person name="Catarino B."/>
            <person name="Hetherington A.J."/>
            <person name="Saltykova A."/>
            <person name="Bonnot C."/>
            <person name="Breuninger H."/>
            <person name="Symeonidi A."/>
            <person name="Radhakrishnan G.V."/>
            <person name="Van Nieuwerburgh F."/>
            <person name="Deforce D."/>
            <person name="Chang C."/>
            <person name="Karol K.G."/>
            <person name="Hedrich R."/>
            <person name="Ulvskov P."/>
            <person name="Glockner G."/>
            <person name="Delwiche C.F."/>
            <person name="Petrasek J."/>
            <person name="Van de Peer Y."/>
            <person name="Friml J."/>
            <person name="Beilby M."/>
            <person name="Dolan L."/>
            <person name="Kohara Y."/>
            <person name="Sugano S."/>
            <person name="Fujiyama A."/>
            <person name="Delaux P.-M."/>
            <person name="Quint M."/>
            <person name="TheiBen G."/>
            <person name="Hagemann M."/>
            <person name="Harholt J."/>
            <person name="Dunand C."/>
            <person name="Zachgo S."/>
            <person name="Langdale J."/>
            <person name="Maumus F."/>
            <person name="Straeten D.V.D."/>
            <person name="Gould S.B."/>
            <person name="Rensing S.A."/>
        </authorList>
    </citation>
    <scope>NUCLEOTIDE SEQUENCE [LARGE SCALE GENOMIC DNA]</scope>
    <source>
        <strain evidence="11 12">S276</strain>
    </source>
</reference>
<feature type="domain" description="CSC1/OSCA1-like 7TM region" evidence="9">
    <location>
        <begin position="615"/>
        <end position="799"/>
    </location>
</feature>
<feature type="transmembrane region" description="Helical" evidence="8">
    <location>
        <begin position="772"/>
        <end position="795"/>
    </location>
</feature>
<evidence type="ECO:0000313" key="11">
    <source>
        <dbReference type="EMBL" id="GBG70281.1"/>
    </source>
</evidence>
<dbReference type="EMBL" id="BFEA01000128">
    <property type="protein sequence ID" value="GBG70281.1"/>
    <property type="molecule type" value="Genomic_DNA"/>
</dbReference>
<feature type="transmembrane region" description="Helical" evidence="8">
    <location>
        <begin position="1103"/>
        <end position="1123"/>
    </location>
</feature>
<evidence type="ECO:0000256" key="3">
    <source>
        <dbReference type="ARBA" id="ARBA00022448"/>
    </source>
</evidence>
<feature type="transmembrane region" description="Helical" evidence="8">
    <location>
        <begin position="163"/>
        <end position="184"/>
    </location>
</feature>
<evidence type="ECO:0000259" key="9">
    <source>
        <dbReference type="Pfam" id="PF02714"/>
    </source>
</evidence>
<dbReference type="Pfam" id="PF13967">
    <property type="entry name" value="RSN1_TM"/>
    <property type="match status" value="1"/>
</dbReference>
<name>A0A388KJQ4_CHABU</name>
<dbReference type="PANTHER" id="PTHR13018:SF114">
    <property type="entry name" value="EXPRESSED PROTEIN"/>
    <property type="match status" value="1"/>
</dbReference>
<keyword evidence="3" id="KW-0813">Transport</keyword>
<feature type="transmembrane region" description="Helical" evidence="8">
    <location>
        <begin position="1079"/>
        <end position="1097"/>
    </location>
</feature>
<feature type="region of interest" description="Disordered" evidence="7">
    <location>
        <begin position="810"/>
        <end position="841"/>
    </location>
</feature>
<evidence type="ECO:0000313" key="12">
    <source>
        <dbReference type="Proteomes" id="UP000265515"/>
    </source>
</evidence>
<evidence type="ECO:0000256" key="6">
    <source>
        <dbReference type="ARBA" id="ARBA00023136"/>
    </source>
</evidence>
<protein>
    <recommendedName>
        <fullName evidence="13">CSC1/OSCA1-like 7TM region domain-containing protein</fullName>
    </recommendedName>
</protein>
<keyword evidence="6 8" id="KW-0472">Membrane</keyword>